<organism evidence="2">
    <name type="scientific">Micromonas pusilla</name>
    <name type="common">Picoplanktonic green alga</name>
    <name type="synonym">Chromulina pusilla</name>
    <dbReference type="NCBI Taxonomy" id="38833"/>
    <lineage>
        <taxon>Eukaryota</taxon>
        <taxon>Viridiplantae</taxon>
        <taxon>Chlorophyta</taxon>
        <taxon>Mamiellophyceae</taxon>
        <taxon>Mamiellales</taxon>
        <taxon>Mamiellaceae</taxon>
        <taxon>Micromonas</taxon>
    </lineage>
</organism>
<name>A0A7S0KRF8_MICPS</name>
<feature type="compositionally biased region" description="Basic and acidic residues" evidence="1">
    <location>
        <begin position="83"/>
        <end position="98"/>
    </location>
</feature>
<feature type="region of interest" description="Disordered" evidence="1">
    <location>
        <begin position="65"/>
        <end position="110"/>
    </location>
</feature>
<feature type="compositionally biased region" description="Acidic residues" evidence="1">
    <location>
        <begin position="99"/>
        <end position="110"/>
    </location>
</feature>
<dbReference type="AlphaFoldDB" id="A0A7S0KRF8"/>
<proteinExistence type="predicted"/>
<protein>
    <submittedName>
        <fullName evidence="2">Uncharacterized protein</fullName>
    </submittedName>
</protein>
<evidence type="ECO:0000256" key="1">
    <source>
        <dbReference type="SAM" id="MobiDB-lite"/>
    </source>
</evidence>
<reference evidence="2" key="1">
    <citation type="submission" date="2021-01" db="EMBL/GenBank/DDBJ databases">
        <authorList>
            <person name="Corre E."/>
            <person name="Pelletier E."/>
            <person name="Niang G."/>
            <person name="Scheremetjew M."/>
            <person name="Finn R."/>
            <person name="Kale V."/>
            <person name="Holt S."/>
            <person name="Cochrane G."/>
            <person name="Meng A."/>
            <person name="Brown T."/>
            <person name="Cohen L."/>
        </authorList>
    </citation>
    <scope>NUCLEOTIDE SEQUENCE</scope>
    <source>
        <strain evidence="2">CCMP494</strain>
    </source>
</reference>
<sequence>MSGLDEYDYLIYPGFMRRPMARWNEDGSVAPMARARGPKGEAFQLTLKQSEIDEDIAHIEYEIGIGKKPKKKRTGPPLNPKLEAVKKQEEEERVASESEREEQDGDSDKK</sequence>
<gene>
    <name evidence="2" type="ORF">MSP1404_LOCUS7659</name>
</gene>
<dbReference type="EMBL" id="HBEV01009981">
    <property type="protein sequence ID" value="CAD8590255.1"/>
    <property type="molecule type" value="Transcribed_RNA"/>
</dbReference>
<accession>A0A7S0KRF8</accession>
<evidence type="ECO:0000313" key="2">
    <source>
        <dbReference type="EMBL" id="CAD8590255.1"/>
    </source>
</evidence>